<organism evidence="9 10">
    <name type="scientific">Cytobacillus spartinae</name>
    <dbReference type="NCBI Taxonomy" id="3299023"/>
    <lineage>
        <taxon>Bacteria</taxon>
        <taxon>Bacillati</taxon>
        <taxon>Bacillota</taxon>
        <taxon>Bacilli</taxon>
        <taxon>Bacillales</taxon>
        <taxon>Bacillaceae</taxon>
        <taxon>Cytobacillus</taxon>
    </lineage>
</organism>
<feature type="transmembrane region" description="Helical" evidence="7">
    <location>
        <begin position="70"/>
        <end position="91"/>
    </location>
</feature>
<dbReference type="Proteomes" id="UP001601059">
    <property type="component" value="Unassembled WGS sequence"/>
</dbReference>
<dbReference type="SUPFAM" id="SSF103481">
    <property type="entry name" value="Multidrug resistance efflux transporter EmrE"/>
    <property type="match status" value="2"/>
</dbReference>
<evidence type="ECO:0000256" key="6">
    <source>
        <dbReference type="ARBA" id="ARBA00023136"/>
    </source>
</evidence>
<feature type="transmembrane region" description="Helical" evidence="7">
    <location>
        <begin position="40"/>
        <end position="58"/>
    </location>
</feature>
<dbReference type="PANTHER" id="PTHR32322">
    <property type="entry name" value="INNER MEMBRANE TRANSPORTER"/>
    <property type="match status" value="1"/>
</dbReference>
<dbReference type="InterPro" id="IPR000620">
    <property type="entry name" value="EamA_dom"/>
</dbReference>
<dbReference type="EMBL" id="JBIACK010000001">
    <property type="protein sequence ID" value="MFE8699986.1"/>
    <property type="molecule type" value="Genomic_DNA"/>
</dbReference>
<name>A0ABW6K748_9BACI</name>
<dbReference type="RefSeq" id="WP_389358652.1">
    <property type="nucleotide sequence ID" value="NZ_JBIACK010000001.1"/>
</dbReference>
<keyword evidence="4 7" id="KW-0812">Transmembrane</keyword>
<feature type="transmembrane region" description="Helical" evidence="7">
    <location>
        <begin position="127"/>
        <end position="150"/>
    </location>
</feature>
<keyword evidence="10" id="KW-1185">Reference proteome</keyword>
<keyword evidence="6 7" id="KW-0472">Membrane</keyword>
<feature type="transmembrane region" description="Helical" evidence="7">
    <location>
        <begin position="7"/>
        <end position="28"/>
    </location>
</feature>
<feature type="transmembrane region" description="Helical" evidence="7">
    <location>
        <begin position="281"/>
        <end position="300"/>
    </location>
</feature>
<feature type="domain" description="EamA" evidence="8">
    <location>
        <begin position="158"/>
        <end position="298"/>
    </location>
</feature>
<dbReference type="Gene3D" id="1.10.3730.20">
    <property type="match status" value="1"/>
</dbReference>
<sequence>MATPGRIYLAALLNATIVGLSLLFTKIALEATSPIDTLGYRFFVAWLCLTLYMAFFKTKKMKINLREKKQILSLGILALFYPTLFFSFQALGLNYTTSAEGGIILAFSPALTALFASLFLKEKINWIQYLFIFLSIFGVVYIFVMSGVSISLSPEHWMGIIFLFISCVSIAGYAVLARYLSVSFTPFQLSYVMVTFGVIFFNIAALIQIEGNVVEYMALVAQLDFLGAVVFLGIFATMLTSFLSNYALSKLSASKMSIFSNLSTVISIFAGAVFLGESIYLFHIIGSVMIIIGVLGTNFYKGRGARLGKKIFS</sequence>
<evidence type="ECO:0000259" key="8">
    <source>
        <dbReference type="Pfam" id="PF00892"/>
    </source>
</evidence>
<evidence type="ECO:0000256" key="2">
    <source>
        <dbReference type="ARBA" id="ARBA00007362"/>
    </source>
</evidence>
<feature type="transmembrane region" description="Helical" evidence="7">
    <location>
        <begin position="189"/>
        <end position="209"/>
    </location>
</feature>
<feature type="transmembrane region" description="Helical" evidence="7">
    <location>
        <begin position="258"/>
        <end position="275"/>
    </location>
</feature>
<comment type="subcellular location">
    <subcellularLocation>
        <location evidence="1">Cell membrane</location>
        <topology evidence="1">Multi-pass membrane protein</topology>
    </subcellularLocation>
</comment>
<dbReference type="InterPro" id="IPR037185">
    <property type="entry name" value="EmrE-like"/>
</dbReference>
<evidence type="ECO:0000256" key="5">
    <source>
        <dbReference type="ARBA" id="ARBA00022989"/>
    </source>
</evidence>
<protein>
    <submittedName>
        <fullName evidence="9">DMT family transporter</fullName>
    </submittedName>
</protein>
<evidence type="ECO:0000313" key="10">
    <source>
        <dbReference type="Proteomes" id="UP001601059"/>
    </source>
</evidence>
<evidence type="ECO:0000256" key="7">
    <source>
        <dbReference type="SAM" id="Phobius"/>
    </source>
</evidence>
<dbReference type="Pfam" id="PF00892">
    <property type="entry name" value="EamA"/>
    <property type="match status" value="2"/>
</dbReference>
<evidence type="ECO:0000313" key="9">
    <source>
        <dbReference type="EMBL" id="MFE8699986.1"/>
    </source>
</evidence>
<proteinExistence type="inferred from homology"/>
<dbReference type="PANTHER" id="PTHR32322:SF18">
    <property type="entry name" value="S-ADENOSYLMETHIONINE_S-ADENOSYLHOMOCYSTEINE TRANSPORTER"/>
    <property type="match status" value="1"/>
</dbReference>
<evidence type="ECO:0000256" key="4">
    <source>
        <dbReference type="ARBA" id="ARBA00022692"/>
    </source>
</evidence>
<comment type="similarity">
    <text evidence="2">Belongs to the EamA transporter family.</text>
</comment>
<dbReference type="InterPro" id="IPR050638">
    <property type="entry name" value="AA-Vitamin_Transporters"/>
</dbReference>
<feature type="transmembrane region" description="Helical" evidence="7">
    <location>
        <begin position="225"/>
        <end position="246"/>
    </location>
</feature>
<evidence type="ECO:0000256" key="1">
    <source>
        <dbReference type="ARBA" id="ARBA00004651"/>
    </source>
</evidence>
<keyword evidence="3" id="KW-1003">Cell membrane</keyword>
<feature type="domain" description="EamA" evidence="8">
    <location>
        <begin position="7"/>
        <end position="143"/>
    </location>
</feature>
<accession>A0ABW6K748</accession>
<keyword evidence="5 7" id="KW-1133">Transmembrane helix</keyword>
<feature type="transmembrane region" description="Helical" evidence="7">
    <location>
        <begin position="156"/>
        <end position="177"/>
    </location>
</feature>
<comment type="caution">
    <text evidence="9">The sequence shown here is derived from an EMBL/GenBank/DDBJ whole genome shotgun (WGS) entry which is preliminary data.</text>
</comment>
<gene>
    <name evidence="9" type="ORF">ACFYKX_05035</name>
</gene>
<evidence type="ECO:0000256" key="3">
    <source>
        <dbReference type="ARBA" id="ARBA00022475"/>
    </source>
</evidence>
<feature type="transmembrane region" description="Helical" evidence="7">
    <location>
        <begin position="103"/>
        <end position="120"/>
    </location>
</feature>
<reference evidence="9 10" key="1">
    <citation type="submission" date="2024-08" db="EMBL/GenBank/DDBJ databases">
        <title>Two novel Cytobacillus novel species.</title>
        <authorList>
            <person name="Liu G."/>
        </authorList>
    </citation>
    <scope>NUCLEOTIDE SEQUENCE [LARGE SCALE GENOMIC DNA]</scope>
    <source>
        <strain evidence="9 10">FJAT-54145</strain>
    </source>
</reference>